<evidence type="ECO:0008006" key="3">
    <source>
        <dbReference type="Google" id="ProtNLM"/>
    </source>
</evidence>
<dbReference type="OrthoDB" id="9793552at2"/>
<gene>
    <name evidence="1" type="ORF">EG240_03485</name>
</gene>
<organism evidence="1 2">
    <name type="scientific">Paenimyroides tangerinum</name>
    <dbReference type="NCBI Taxonomy" id="2488728"/>
    <lineage>
        <taxon>Bacteria</taxon>
        <taxon>Pseudomonadati</taxon>
        <taxon>Bacteroidota</taxon>
        <taxon>Flavobacteriia</taxon>
        <taxon>Flavobacteriales</taxon>
        <taxon>Flavobacteriaceae</taxon>
        <taxon>Paenimyroides</taxon>
    </lineage>
</organism>
<proteinExistence type="predicted"/>
<evidence type="ECO:0000313" key="1">
    <source>
        <dbReference type="EMBL" id="RRJ92252.1"/>
    </source>
</evidence>
<protein>
    <recommendedName>
        <fullName evidence="3">Ligand-binding SRPBCC domain-containing protein</fullName>
    </recommendedName>
</protein>
<dbReference type="CDD" id="cd07820">
    <property type="entry name" value="SRPBCC_3"/>
    <property type="match status" value="1"/>
</dbReference>
<comment type="caution">
    <text evidence="1">The sequence shown here is derived from an EMBL/GenBank/DDBJ whole genome shotgun (WGS) entry which is preliminary data.</text>
</comment>
<reference evidence="1 2" key="1">
    <citation type="submission" date="2018-11" db="EMBL/GenBank/DDBJ databases">
        <title>Flavobacterium sp. nov., YIM 102701-2 draft genome.</title>
        <authorList>
            <person name="Li G."/>
            <person name="Jiang Y."/>
        </authorList>
    </citation>
    <scope>NUCLEOTIDE SEQUENCE [LARGE SCALE GENOMIC DNA]</scope>
    <source>
        <strain evidence="1 2">YIM 102701-2</strain>
    </source>
</reference>
<dbReference type="EMBL" id="RQVQ01000006">
    <property type="protein sequence ID" value="RRJ92252.1"/>
    <property type="molecule type" value="Genomic_DNA"/>
</dbReference>
<sequence>MIYTFENEQFIKSDIDSVWNYFSNPKHINSLTPTEMHFRTLTTNLPEQIHTDLIISYWVSPLFRIPLKWKTKIISVEKNKSFIDIQIKGPYKKWHHLHTFEKVENGVLMKDIITYELPFGRLGDFVHRIVVKKKVDQLFEFRTKQIQKHFENE</sequence>
<dbReference type="Proteomes" id="UP000275719">
    <property type="component" value="Unassembled WGS sequence"/>
</dbReference>
<name>A0A3P3WAR3_9FLAO</name>
<dbReference type="RefSeq" id="WP_125017474.1">
    <property type="nucleotide sequence ID" value="NZ_RQVQ01000006.1"/>
</dbReference>
<dbReference type="AlphaFoldDB" id="A0A3P3WAR3"/>
<evidence type="ECO:0000313" key="2">
    <source>
        <dbReference type="Proteomes" id="UP000275719"/>
    </source>
</evidence>
<keyword evidence="2" id="KW-1185">Reference proteome</keyword>
<dbReference type="Gene3D" id="3.30.530.20">
    <property type="match status" value="1"/>
</dbReference>
<dbReference type="SUPFAM" id="SSF55961">
    <property type="entry name" value="Bet v1-like"/>
    <property type="match status" value="1"/>
</dbReference>
<dbReference type="InterPro" id="IPR023393">
    <property type="entry name" value="START-like_dom_sf"/>
</dbReference>
<accession>A0A3P3WAR3</accession>